<dbReference type="Pfam" id="PF02517">
    <property type="entry name" value="Rce1-like"/>
    <property type="match status" value="1"/>
</dbReference>
<keyword evidence="3" id="KW-0645">Protease</keyword>
<dbReference type="GO" id="GO:0008237">
    <property type="term" value="F:metallopeptidase activity"/>
    <property type="evidence" value="ECO:0007669"/>
    <property type="project" value="UniProtKB-KW"/>
</dbReference>
<feature type="transmembrane region" description="Helical" evidence="1">
    <location>
        <begin position="232"/>
        <end position="251"/>
    </location>
</feature>
<dbReference type="AlphaFoldDB" id="A0AAP2G7Y9"/>
<feature type="domain" description="CAAX prenyl protease 2/Lysostaphin resistance protein A-like" evidence="2">
    <location>
        <begin position="149"/>
        <end position="245"/>
    </location>
</feature>
<keyword evidence="1" id="KW-0812">Transmembrane</keyword>
<evidence type="ECO:0000259" key="2">
    <source>
        <dbReference type="Pfam" id="PF02517"/>
    </source>
</evidence>
<dbReference type="PANTHER" id="PTHR36435:SF1">
    <property type="entry name" value="CAAX AMINO TERMINAL PROTEASE FAMILY PROTEIN"/>
    <property type="match status" value="1"/>
</dbReference>
<keyword evidence="1" id="KW-0472">Membrane</keyword>
<dbReference type="Proteomes" id="UP001315686">
    <property type="component" value="Unassembled WGS sequence"/>
</dbReference>
<accession>A0AAP2G7Y9</accession>
<feature type="transmembrane region" description="Helical" evidence="1">
    <location>
        <begin position="114"/>
        <end position="135"/>
    </location>
</feature>
<feature type="transmembrane region" description="Helical" evidence="1">
    <location>
        <begin position="181"/>
        <end position="200"/>
    </location>
</feature>
<feature type="transmembrane region" description="Helical" evidence="1">
    <location>
        <begin position="271"/>
        <end position="293"/>
    </location>
</feature>
<comment type="caution">
    <text evidence="3">The sequence shown here is derived from an EMBL/GenBank/DDBJ whole genome shotgun (WGS) entry which is preliminary data.</text>
</comment>
<feature type="transmembrane region" description="Helical" evidence="1">
    <location>
        <begin position="206"/>
        <end position="225"/>
    </location>
</feature>
<protein>
    <submittedName>
        <fullName evidence="3">CPBP family intramembrane metalloprotease</fullName>
    </submittedName>
</protein>
<name>A0AAP2G7Y9_9RHOB</name>
<keyword evidence="4" id="KW-1185">Reference proteome</keyword>
<gene>
    <name evidence="3" type="ORF">IV417_08165</name>
</gene>
<dbReference type="EMBL" id="JADQAZ010000002">
    <property type="protein sequence ID" value="MBT0957357.1"/>
    <property type="molecule type" value="Genomic_DNA"/>
</dbReference>
<reference evidence="3 4" key="1">
    <citation type="journal article" date="2021" name="Arch. Microbiol.">
        <title>Harenicola maris gen. nov., sp. nov. isolated from the Sea of Japan shallow sediments.</title>
        <authorList>
            <person name="Romanenko L.A."/>
            <person name="Kurilenko V.V."/>
            <person name="Chernysheva N.Y."/>
            <person name="Tekutyeva L.A."/>
            <person name="Velansky P.V."/>
            <person name="Svetashev V.I."/>
            <person name="Isaeva M.P."/>
        </authorList>
    </citation>
    <scope>NUCLEOTIDE SEQUENCE [LARGE SCALE GENOMIC DNA]</scope>
    <source>
        <strain evidence="3 4">KMM 3653</strain>
    </source>
</reference>
<dbReference type="GO" id="GO:0080120">
    <property type="term" value="P:CAAX-box protein maturation"/>
    <property type="evidence" value="ECO:0007669"/>
    <property type="project" value="UniProtKB-ARBA"/>
</dbReference>
<feature type="transmembrane region" description="Helical" evidence="1">
    <location>
        <begin position="147"/>
        <end position="169"/>
    </location>
</feature>
<evidence type="ECO:0000313" key="4">
    <source>
        <dbReference type="Proteomes" id="UP001315686"/>
    </source>
</evidence>
<organism evidence="3 4">
    <name type="scientific">Harenicola maris</name>
    <dbReference type="NCBI Taxonomy" id="2841044"/>
    <lineage>
        <taxon>Bacteria</taxon>
        <taxon>Pseudomonadati</taxon>
        <taxon>Pseudomonadota</taxon>
        <taxon>Alphaproteobacteria</taxon>
        <taxon>Rhodobacterales</taxon>
        <taxon>Paracoccaceae</taxon>
        <taxon>Harenicola</taxon>
    </lineage>
</organism>
<keyword evidence="3" id="KW-0482">Metalloprotease</keyword>
<keyword evidence="3" id="KW-0378">Hydrolase</keyword>
<dbReference type="RefSeq" id="WP_327793592.1">
    <property type="nucleotide sequence ID" value="NZ_JADQAZ010000002.1"/>
</dbReference>
<feature type="transmembrane region" description="Helical" evidence="1">
    <location>
        <begin position="20"/>
        <end position="51"/>
    </location>
</feature>
<evidence type="ECO:0000256" key="1">
    <source>
        <dbReference type="SAM" id="Phobius"/>
    </source>
</evidence>
<feature type="transmembrane region" description="Helical" evidence="1">
    <location>
        <begin position="71"/>
        <end position="93"/>
    </location>
</feature>
<dbReference type="InterPro" id="IPR052710">
    <property type="entry name" value="CAAX_protease"/>
</dbReference>
<sequence>MHRTPEFEAYIAEAKALPQIWRLILGVIIILFCYISGTLMILGIAGGTVAAQEGLFGILPFMQDLMLANTPGHLMVMLCTFLGFFLGSILAAAACHYRGPGSLFGDFDEWLRGFLVGIVVTGVILGALTATAFLVDPPEQITEWSTWLKWMPLAIVLLFIQTGGEELVFRGYLQQQLAARFASRAIWMWIPSVIFAALHWNPDAGQNLTLLLLSTLTFGLIAADLTERTGSLGAAMGIHFANNFLALYVLILSPQMRGMALFASSQDIGEVGIVTIGLVVNILAILAVWWGVVKVMERT</sequence>
<keyword evidence="1" id="KW-1133">Transmembrane helix</keyword>
<dbReference type="GO" id="GO:0004175">
    <property type="term" value="F:endopeptidase activity"/>
    <property type="evidence" value="ECO:0007669"/>
    <property type="project" value="UniProtKB-ARBA"/>
</dbReference>
<dbReference type="InterPro" id="IPR003675">
    <property type="entry name" value="Rce1/LyrA-like_dom"/>
</dbReference>
<dbReference type="PANTHER" id="PTHR36435">
    <property type="entry name" value="SLR1288 PROTEIN"/>
    <property type="match status" value="1"/>
</dbReference>
<evidence type="ECO:0000313" key="3">
    <source>
        <dbReference type="EMBL" id="MBT0957357.1"/>
    </source>
</evidence>
<proteinExistence type="predicted"/>